<evidence type="ECO:0000256" key="1">
    <source>
        <dbReference type="ARBA" id="ARBA00004123"/>
    </source>
</evidence>
<dbReference type="PANTHER" id="PTHR47540">
    <property type="entry name" value="THIAMINE REPRESSIBLE GENES REGULATORY PROTEIN THI5"/>
    <property type="match status" value="1"/>
</dbReference>
<dbReference type="GO" id="GO:0008270">
    <property type="term" value="F:zinc ion binding"/>
    <property type="evidence" value="ECO:0007669"/>
    <property type="project" value="InterPro"/>
</dbReference>
<dbReference type="Proteomes" id="UP000038010">
    <property type="component" value="Unassembled WGS sequence"/>
</dbReference>
<dbReference type="GO" id="GO:0005634">
    <property type="term" value="C:nucleus"/>
    <property type="evidence" value="ECO:0007669"/>
    <property type="project" value="UniProtKB-SubCell"/>
</dbReference>
<keyword evidence="8" id="KW-1185">Reference proteome</keyword>
<dbReference type="SMART" id="SM00906">
    <property type="entry name" value="Fungal_trans"/>
    <property type="match status" value="1"/>
</dbReference>
<keyword evidence="4" id="KW-0804">Transcription</keyword>
<keyword evidence="2" id="KW-0805">Transcription regulation</keyword>
<dbReference type="InterPro" id="IPR007219">
    <property type="entry name" value="XnlR_reg_dom"/>
</dbReference>
<evidence type="ECO:0000256" key="2">
    <source>
        <dbReference type="ARBA" id="ARBA00023015"/>
    </source>
</evidence>
<dbReference type="EMBL" id="LFJN01000044">
    <property type="protein sequence ID" value="KPI35098.1"/>
    <property type="molecule type" value="Genomic_DNA"/>
</dbReference>
<dbReference type="OrthoDB" id="3548654at2759"/>
<dbReference type="GeneID" id="28733120"/>
<gene>
    <name evidence="7" type="ORF">AB675_1358</name>
</gene>
<protein>
    <submittedName>
        <fullName evidence="7">Proline utilization trans-activator</fullName>
    </submittedName>
</protein>
<evidence type="ECO:0000313" key="8">
    <source>
        <dbReference type="Proteomes" id="UP000038010"/>
    </source>
</evidence>
<dbReference type="GO" id="GO:0006351">
    <property type="term" value="P:DNA-templated transcription"/>
    <property type="evidence" value="ECO:0007669"/>
    <property type="project" value="InterPro"/>
</dbReference>
<evidence type="ECO:0000256" key="5">
    <source>
        <dbReference type="ARBA" id="ARBA00023242"/>
    </source>
</evidence>
<evidence type="ECO:0000256" key="3">
    <source>
        <dbReference type="ARBA" id="ARBA00023125"/>
    </source>
</evidence>
<dbReference type="RefSeq" id="XP_017995061.1">
    <property type="nucleotide sequence ID" value="XM_018141240.1"/>
</dbReference>
<evidence type="ECO:0000313" key="7">
    <source>
        <dbReference type="EMBL" id="KPI35098.1"/>
    </source>
</evidence>
<keyword evidence="3" id="KW-0238">DNA-binding</keyword>
<proteinExistence type="predicted"/>
<dbReference type="InterPro" id="IPR051711">
    <property type="entry name" value="Stress_Response_Reg"/>
</dbReference>
<comment type="subcellular location">
    <subcellularLocation>
        <location evidence="1">Nucleus</location>
    </subcellularLocation>
</comment>
<dbReference type="PANTHER" id="PTHR47540:SF6">
    <property type="entry name" value="ZN(II)2CYS6 TRANSCRIPTION FACTOR (EUROFUNG)"/>
    <property type="match status" value="1"/>
</dbReference>
<evidence type="ECO:0000259" key="6">
    <source>
        <dbReference type="SMART" id="SM00906"/>
    </source>
</evidence>
<sequence length="626" mass="69661">MPPAKDPMFGSEKIWVTRGLIEDLERQAQLHQTRNSPGDARNYENDFNQTDVLDEGQTTVLPTENSPGGTPSAQLTNPFSHHAPRPWYLGVSSNWAFNRRVLEIVHERLTGVHAPTDNLSFDGTLYELGWNGERETAGSQHLVPSADYAMFLINAVKFHCGQMFHLFDETTFMQGFKNFYDSPADADIHSFWYIHFLLILAFGKAFVARKKMPRKAPGSDLFVQAMKLMPDIVFLIEQPLQAIEILCCKALYLQCLDFRCAAYNVIGQALRITLEQGMQTDMRNQGLDELHVQRCLNVFWTVYILDRQMSSLMGVPLALKDSEISTPLPTFAGAPQKSMALQLHVKLSKTIAQILNTVYGSEGRLTKRFIQSTKSSLQSIAEVTVQLRETFEELRGQSSGGLSRLAAHLDLLHHQCVVVATRPLLFSLLNKRFDEPSGISSLIKSSSSAKALLQMCVESSQHIVAVLDRLKDQSLLESFLPFDLEAASAGSMVILIAPVLDANLLSSSAPWLDILYSVLDEMVAQGQVQASKRKEELQRLQQVFEQLPLPLTETPEVQQPAPLDSGQDGTNAYSTIPGNGLDDFGFMDDAIWRTDLTAEQLMAVADSLDLDGFEWMTTVSSGLGND</sequence>
<dbReference type="CDD" id="cd12148">
    <property type="entry name" value="fungal_TF_MHR"/>
    <property type="match status" value="1"/>
</dbReference>
<dbReference type="Pfam" id="PF04082">
    <property type="entry name" value="Fungal_trans"/>
    <property type="match status" value="1"/>
</dbReference>
<reference evidence="7 8" key="1">
    <citation type="submission" date="2015-06" db="EMBL/GenBank/DDBJ databases">
        <title>Draft genome of the ant-associated black yeast Phialophora attae CBS 131958.</title>
        <authorList>
            <person name="Moreno L.F."/>
            <person name="Stielow B.J."/>
            <person name="de Hoog S."/>
            <person name="Vicente V.A."/>
            <person name="Weiss V.A."/>
            <person name="de Vries M."/>
            <person name="Cruz L.M."/>
            <person name="Souza E.M."/>
        </authorList>
    </citation>
    <scope>NUCLEOTIDE SEQUENCE [LARGE SCALE GENOMIC DNA]</scope>
    <source>
        <strain evidence="7 8">CBS 131958</strain>
    </source>
</reference>
<organism evidence="7 8">
    <name type="scientific">Cyphellophora attinorum</name>
    <dbReference type="NCBI Taxonomy" id="1664694"/>
    <lineage>
        <taxon>Eukaryota</taxon>
        <taxon>Fungi</taxon>
        <taxon>Dikarya</taxon>
        <taxon>Ascomycota</taxon>
        <taxon>Pezizomycotina</taxon>
        <taxon>Eurotiomycetes</taxon>
        <taxon>Chaetothyriomycetidae</taxon>
        <taxon>Chaetothyriales</taxon>
        <taxon>Cyphellophoraceae</taxon>
        <taxon>Cyphellophora</taxon>
    </lineage>
</organism>
<dbReference type="AlphaFoldDB" id="A0A0N0NHY5"/>
<dbReference type="VEuPathDB" id="FungiDB:AB675_1358"/>
<name>A0A0N0NHY5_9EURO</name>
<dbReference type="GO" id="GO:0045944">
    <property type="term" value="P:positive regulation of transcription by RNA polymerase II"/>
    <property type="evidence" value="ECO:0007669"/>
    <property type="project" value="TreeGrafter"/>
</dbReference>
<dbReference type="STRING" id="1664694.A0A0N0NHY5"/>
<keyword evidence="5" id="KW-0539">Nucleus</keyword>
<comment type="caution">
    <text evidence="7">The sequence shown here is derived from an EMBL/GenBank/DDBJ whole genome shotgun (WGS) entry which is preliminary data.</text>
</comment>
<dbReference type="GO" id="GO:0043565">
    <property type="term" value="F:sequence-specific DNA binding"/>
    <property type="evidence" value="ECO:0007669"/>
    <property type="project" value="TreeGrafter"/>
</dbReference>
<accession>A0A0N0NHY5</accession>
<feature type="domain" description="Xylanolytic transcriptional activator regulatory" evidence="6">
    <location>
        <begin position="262"/>
        <end position="335"/>
    </location>
</feature>
<evidence type="ECO:0000256" key="4">
    <source>
        <dbReference type="ARBA" id="ARBA00023163"/>
    </source>
</evidence>